<feature type="compositionally biased region" description="Basic and acidic residues" evidence="1">
    <location>
        <begin position="76"/>
        <end position="97"/>
    </location>
</feature>
<proteinExistence type="predicted"/>
<name>U1GJF7_ENDPU</name>
<accession>U1GJF7</accession>
<organism evidence="2 3">
    <name type="scientific">Endocarpon pusillum (strain Z07020 / HMAS-L-300199)</name>
    <name type="common">Lichen-forming fungus</name>
    <dbReference type="NCBI Taxonomy" id="1263415"/>
    <lineage>
        <taxon>Eukaryota</taxon>
        <taxon>Fungi</taxon>
        <taxon>Dikarya</taxon>
        <taxon>Ascomycota</taxon>
        <taxon>Pezizomycotina</taxon>
        <taxon>Eurotiomycetes</taxon>
        <taxon>Chaetothyriomycetidae</taxon>
        <taxon>Verrucariales</taxon>
        <taxon>Verrucariaceae</taxon>
        <taxon>Endocarpon</taxon>
    </lineage>
</organism>
<feature type="region of interest" description="Disordered" evidence="1">
    <location>
        <begin position="42"/>
        <end position="97"/>
    </location>
</feature>
<dbReference type="EMBL" id="KE721157">
    <property type="protein sequence ID" value="ERF71971.1"/>
    <property type="molecule type" value="Genomic_DNA"/>
</dbReference>
<dbReference type="AlphaFoldDB" id="U1GJF7"/>
<sequence length="97" mass="11471">MEKESVAQYQLEEDESNAKVRKPPILHFPREDKAMSFELRAGNQARRPKPEVKQQMTEESRKIKDDQEFETSTEQQETKLKTGDHETHETRTSVHHH</sequence>
<dbReference type="Proteomes" id="UP000019373">
    <property type="component" value="Unassembled WGS sequence"/>
</dbReference>
<reference evidence="3" key="1">
    <citation type="journal article" date="2014" name="BMC Genomics">
        <title>Genome characteristics reveal the impact of lichenization on lichen-forming fungus Endocarpon pusillum Hedwig (Verrucariales, Ascomycota).</title>
        <authorList>
            <person name="Wang Y.-Y."/>
            <person name="Liu B."/>
            <person name="Zhang X.-Y."/>
            <person name="Zhou Q.-M."/>
            <person name="Zhang T."/>
            <person name="Li H."/>
            <person name="Yu Y.-F."/>
            <person name="Zhang X.-L."/>
            <person name="Hao X.-Y."/>
            <person name="Wang M."/>
            <person name="Wang L."/>
            <person name="Wei J.-C."/>
        </authorList>
    </citation>
    <scope>NUCLEOTIDE SEQUENCE [LARGE SCALE GENOMIC DNA]</scope>
    <source>
        <strain evidence="3">Z07020 / HMAS-L-300199</strain>
    </source>
</reference>
<evidence type="ECO:0000313" key="3">
    <source>
        <dbReference type="Proteomes" id="UP000019373"/>
    </source>
</evidence>
<dbReference type="HOGENOM" id="CLU_2346675_0_0_1"/>
<protein>
    <submittedName>
        <fullName evidence="2">Uncharacterized protein</fullName>
    </submittedName>
</protein>
<feature type="compositionally biased region" description="Basic and acidic residues" evidence="1">
    <location>
        <begin position="48"/>
        <end position="66"/>
    </location>
</feature>
<dbReference type="GeneID" id="19241470"/>
<feature type="region of interest" description="Disordered" evidence="1">
    <location>
        <begin position="1"/>
        <end position="24"/>
    </location>
</feature>
<dbReference type="RefSeq" id="XP_007802425.1">
    <property type="nucleotide sequence ID" value="XM_007804234.1"/>
</dbReference>
<evidence type="ECO:0000313" key="2">
    <source>
        <dbReference type="EMBL" id="ERF71971.1"/>
    </source>
</evidence>
<evidence type="ECO:0000256" key="1">
    <source>
        <dbReference type="SAM" id="MobiDB-lite"/>
    </source>
</evidence>
<keyword evidence="3" id="KW-1185">Reference proteome</keyword>
<gene>
    <name evidence="2" type="ORF">EPUS_06530</name>
</gene>